<name>A0ABP9F7E5_9ACTN</name>
<keyword evidence="3" id="KW-1185">Reference proteome</keyword>
<dbReference type="Pfam" id="PF03976">
    <property type="entry name" value="PPK2"/>
    <property type="match status" value="1"/>
</dbReference>
<organism evidence="2 3">
    <name type="scientific">Tessaracoccus lubricantis</name>
    <dbReference type="NCBI Taxonomy" id="545543"/>
    <lineage>
        <taxon>Bacteria</taxon>
        <taxon>Bacillati</taxon>
        <taxon>Actinomycetota</taxon>
        <taxon>Actinomycetes</taxon>
        <taxon>Propionibacteriales</taxon>
        <taxon>Propionibacteriaceae</taxon>
        <taxon>Tessaracoccus</taxon>
    </lineage>
</organism>
<protein>
    <submittedName>
        <fullName evidence="2">Polyphosphate kinase 2 family protein</fullName>
    </submittedName>
</protein>
<keyword evidence="2" id="KW-0418">Kinase</keyword>
<gene>
    <name evidence="2" type="ORF">GCM10025789_10890</name>
</gene>
<evidence type="ECO:0000313" key="3">
    <source>
        <dbReference type="Proteomes" id="UP001501521"/>
    </source>
</evidence>
<dbReference type="EMBL" id="BAABLV010000017">
    <property type="protein sequence ID" value="GAA4895251.1"/>
    <property type="molecule type" value="Genomic_DNA"/>
</dbReference>
<proteinExistence type="predicted"/>
<dbReference type="Proteomes" id="UP001501521">
    <property type="component" value="Unassembled WGS sequence"/>
</dbReference>
<dbReference type="PANTHER" id="PTHR34383">
    <property type="entry name" value="POLYPHOSPHATE:AMP PHOSPHOTRANSFERASE-RELATED"/>
    <property type="match status" value="1"/>
</dbReference>
<dbReference type="InterPro" id="IPR022300">
    <property type="entry name" value="PPK2-rel_1"/>
</dbReference>
<dbReference type="InterPro" id="IPR022488">
    <property type="entry name" value="PPK2-related"/>
</dbReference>
<evidence type="ECO:0000259" key="1">
    <source>
        <dbReference type="Pfam" id="PF03976"/>
    </source>
</evidence>
<dbReference type="PANTHER" id="PTHR34383:SF3">
    <property type="entry name" value="POLYPHOSPHATE:AMP PHOSPHOTRANSFERASE"/>
    <property type="match status" value="1"/>
</dbReference>
<dbReference type="InterPro" id="IPR027417">
    <property type="entry name" value="P-loop_NTPase"/>
</dbReference>
<comment type="caution">
    <text evidence="2">The sequence shown here is derived from an EMBL/GenBank/DDBJ whole genome shotgun (WGS) entry which is preliminary data.</text>
</comment>
<accession>A0ABP9F7E5</accession>
<dbReference type="NCBIfam" id="TIGR03709">
    <property type="entry name" value="PPK2_rel_1"/>
    <property type="match status" value="1"/>
</dbReference>
<reference evidence="3" key="1">
    <citation type="journal article" date="2019" name="Int. J. Syst. Evol. Microbiol.">
        <title>The Global Catalogue of Microorganisms (GCM) 10K type strain sequencing project: providing services to taxonomists for standard genome sequencing and annotation.</title>
        <authorList>
            <consortium name="The Broad Institute Genomics Platform"/>
            <consortium name="The Broad Institute Genome Sequencing Center for Infectious Disease"/>
            <person name="Wu L."/>
            <person name="Ma J."/>
        </authorList>
    </citation>
    <scope>NUCLEOTIDE SEQUENCE [LARGE SCALE GENOMIC DNA]</scope>
    <source>
        <strain evidence="3">JCM 19125</strain>
    </source>
</reference>
<sequence>MTELWSQDPRHALRVTPDFDLAAFDRNSAPGWAGSKADAERYIKDHEKLLDELQERLFAHGRSGGTKKVLVIVQGLDTAGKGGIARHVFGLFDPQGIRLTSFGAPTEEERAHHYLWRIEKALPRPGLIGLFDRSHYEDVLVVRVDELVEEDVWRKRYDEINEWERGLVDDDFVVLKFAMMVSKDEQAKRLMERLDRPDKRWKYNPGDLDTRDKWDEFQAAYSDVFRLTSTDHAPWMVLPADKKWYARLAVTEVLLRTLIDLDLSWPEPEEEWTPEAERERLARSMSPEALAEDYADTEETVLDAIDNSLEVSEEAALIRTQGEPKDVQDAAVDSLEAKRAVLLADLQATMTHKRRLLDQRGS</sequence>
<feature type="domain" description="Polyphosphate kinase-2-related" evidence="1">
    <location>
        <begin position="37"/>
        <end position="258"/>
    </location>
</feature>
<dbReference type="RefSeq" id="WP_345580134.1">
    <property type="nucleotide sequence ID" value="NZ_BAABLV010000017.1"/>
</dbReference>
<dbReference type="SUPFAM" id="SSF52540">
    <property type="entry name" value="P-loop containing nucleoside triphosphate hydrolases"/>
    <property type="match status" value="1"/>
</dbReference>
<dbReference type="GO" id="GO:0016301">
    <property type="term" value="F:kinase activity"/>
    <property type="evidence" value="ECO:0007669"/>
    <property type="project" value="UniProtKB-KW"/>
</dbReference>
<keyword evidence="2" id="KW-0808">Transferase</keyword>
<evidence type="ECO:0000313" key="2">
    <source>
        <dbReference type="EMBL" id="GAA4895251.1"/>
    </source>
</evidence>
<dbReference type="Gene3D" id="3.40.50.300">
    <property type="entry name" value="P-loop containing nucleotide triphosphate hydrolases"/>
    <property type="match status" value="1"/>
</dbReference>